<reference evidence="2" key="1">
    <citation type="submission" date="2020-09" db="EMBL/GenBank/DDBJ databases">
        <authorList>
            <person name="Kikuchi T."/>
        </authorList>
    </citation>
    <scope>NUCLEOTIDE SEQUENCE</scope>
    <source>
        <strain evidence="2">SH1</strain>
    </source>
</reference>
<proteinExistence type="predicted"/>
<feature type="region of interest" description="Disordered" evidence="1">
    <location>
        <begin position="1"/>
        <end position="120"/>
    </location>
</feature>
<dbReference type="AlphaFoldDB" id="A0A811LQJ2"/>
<protein>
    <submittedName>
        <fullName evidence="2">Uncharacterized protein</fullName>
    </submittedName>
</protein>
<evidence type="ECO:0000256" key="1">
    <source>
        <dbReference type="SAM" id="MobiDB-lite"/>
    </source>
</evidence>
<evidence type="ECO:0000313" key="2">
    <source>
        <dbReference type="EMBL" id="CAD5229669.1"/>
    </source>
</evidence>
<dbReference type="Proteomes" id="UP000614601">
    <property type="component" value="Unassembled WGS sequence"/>
</dbReference>
<dbReference type="Proteomes" id="UP000783686">
    <property type="component" value="Unassembled WGS sequence"/>
</dbReference>
<keyword evidence="3" id="KW-1185">Reference proteome</keyword>
<dbReference type="OrthoDB" id="10626692at2759"/>
<feature type="compositionally biased region" description="Basic and acidic residues" evidence="1">
    <location>
        <begin position="34"/>
        <end position="46"/>
    </location>
</feature>
<dbReference type="EMBL" id="CAJFDH010000006">
    <property type="protein sequence ID" value="CAD5229669.1"/>
    <property type="molecule type" value="Genomic_DNA"/>
</dbReference>
<comment type="caution">
    <text evidence="2">The sequence shown here is derived from an EMBL/GenBank/DDBJ whole genome shotgun (WGS) entry which is preliminary data.</text>
</comment>
<name>A0A811LQJ2_9BILA</name>
<gene>
    <name evidence="2" type="ORF">BOKJ2_LOCUS13728</name>
</gene>
<dbReference type="EMBL" id="CAJFCW020000006">
    <property type="protein sequence ID" value="CAG9127170.1"/>
    <property type="molecule type" value="Genomic_DNA"/>
</dbReference>
<evidence type="ECO:0000313" key="3">
    <source>
        <dbReference type="Proteomes" id="UP000614601"/>
    </source>
</evidence>
<organism evidence="2 3">
    <name type="scientific">Bursaphelenchus okinawaensis</name>
    <dbReference type="NCBI Taxonomy" id="465554"/>
    <lineage>
        <taxon>Eukaryota</taxon>
        <taxon>Metazoa</taxon>
        <taxon>Ecdysozoa</taxon>
        <taxon>Nematoda</taxon>
        <taxon>Chromadorea</taxon>
        <taxon>Rhabditida</taxon>
        <taxon>Tylenchina</taxon>
        <taxon>Tylenchomorpha</taxon>
        <taxon>Aphelenchoidea</taxon>
        <taxon>Aphelenchoididae</taxon>
        <taxon>Bursaphelenchus</taxon>
    </lineage>
</organism>
<feature type="compositionally biased region" description="Basic and acidic residues" evidence="1">
    <location>
        <begin position="95"/>
        <end position="114"/>
    </location>
</feature>
<sequence length="120" mass="13243">MSDKKSTRKTTPSRSSAGAKDQKSSKRKSSTKKSTNDKAEEKEKAKQLVTAKKAPSPDNAPKIEKKDPPVTVPKAKEKRKRHSDSEMNTSVDVKSLSRDDTPSDGRRVKPKEDEGPVPEL</sequence>
<accession>A0A811LQJ2</accession>